<dbReference type="NCBIfam" id="TIGR00229">
    <property type="entry name" value="sensory_box"/>
    <property type="match status" value="1"/>
</dbReference>
<protein>
    <recommendedName>
        <fullName evidence="2">histidine kinase</fullName>
        <ecNumber evidence="2">2.7.13.3</ecNumber>
    </recommendedName>
</protein>
<dbReference type="eggNOG" id="COG4191">
    <property type="taxonomic scope" value="Bacteria"/>
</dbReference>
<dbReference type="AlphaFoldDB" id="I4CDA6"/>
<dbReference type="InterPro" id="IPR035965">
    <property type="entry name" value="PAS-like_dom_sf"/>
</dbReference>
<feature type="domain" description="PAS" evidence="6">
    <location>
        <begin position="69"/>
        <end position="113"/>
    </location>
</feature>
<dbReference type="SUPFAM" id="SSF47384">
    <property type="entry name" value="Homodimeric domain of signal transducing histidine kinase"/>
    <property type="match status" value="1"/>
</dbReference>
<dbReference type="RefSeq" id="WP_014812652.1">
    <property type="nucleotide sequence ID" value="NC_018025.1"/>
</dbReference>
<evidence type="ECO:0000259" key="7">
    <source>
        <dbReference type="PROSITE" id="PS50113"/>
    </source>
</evidence>
<gene>
    <name evidence="8" type="ordered locus">Desti_4933</name>
</gene>
<evidence type="ECO:0000256" key="1">
    <source>
        <dbReference type="ARBA" id="ARBA00000085"/>
    </source>
</evidence>
<comment type="catalytic activity">
    <reaction evidence="1">
        <text>ATP + protein L-histidine = ADP + protein N-phospho-L-histidine.</text>
        <dbReference type="EC" id="2.7.13.3"/>
    </reaction>
</comment>
<dbReference type="Pfam" id="PF13426">
    <property type="entry name" value="PAS_9"/>
    <property type="match status" value="1"/>
</dbReference>
<evidence type="ECO:0000259" key="5">
    <source>
        <dbReference type="PROSITE" id="PS50109"/>
    </source>
</evidence>
<dbReference type="Pfam" id="PF02518">
    <property type="entry name" value="HATPase_c"/>
    <property type="match status" value="1"/>
</dbReference>
<dbReference type="PROSITE" id="PS50113">
    <property type="entry name" value="PAC"/>
    <property type="match status" value="1"/>
</dbReference>
<dbReference type="InterPro" id="IPR005467">
    <property type="entry name" value="His_kinase_dom"/>
</dbReference>
<dbReference type="SMART" id="SM00388">
    <property type="entry name" value="HisKA"/>
    <property type="match status" value="1"/>
</dbReference>
<dbReference type="Pfam" id="PF00512">
    <property type="entry name" value="HisKA"/>
    <property type="match status" value="1"/>
</dbReference>
<keyword evidence="4" id="KW-0175">Coiled coil</keyword>
<dbReference type="STRING" id="706587.Desti_4933"/>
<dbReference type="SMART" id="SM00387">
    <property type="entry name" value="HATPase_c"/>
    <property type="match status" value="1"/>
</dbReference>
<organism evidence="8 9">
    <name type="scientific">Desulfomonile tiedjei (strain ATCC 49306 / DSM 6799 / DCB-1)</name>
    <dbReference type="NCBI Taxonomy" id="706587"/>
    <lineage>
        <taxon>Bacteria</taxon>
        <taxon>Pseudomonadati</taxon>
        <taxon>Thermodesulfobacteriota</taxon>
        <taxon>Desulfomonilia</taxon>
        <taxon>Desulfomonilales</taxon>
        <taxon>Desulfomonilaceae</taxon>
        <taxon>Desulfomonile</taxon>
    </lineage>
</organism>
<dbReference type="InterPro" id="IPR004358">
    <property type="entry name" value="Sig_transdc_His_kin-like_C"/>
</dbReference>
<evidence type="ECO:0000259" key="6">
    <source>
        <dbReference type="PROSITE" id="PS50112"/>
    </source>
</evidence>
<sequence>MPDIKDRSDPKEIVPDKALSMEQLLSYARDLAEVFQEERARREALEAANAKLEIEIAERKKAQEQLMESEERYRSLFEDSRDPIYITDGHGNFTDVNSSFLALFDCMKEDVVGMTGEIFLNAHKWREFQIELLEHGSVKNREMTLYKKGGASMECLLTATLHRAQDGQIVKAQGIIHDITSYKLSQEQMQNARKMDALSNLAGGVAHEIRNPLAISSSAAQLLMDDNVSEAFRKDCAKKIVSGIQRASVIIENLLTFARPVTDCGMTDVDIVWLLRELETSISDQAKSHRVQLHFVLHPSPLHVKGNASLLTQAILNLFMNSFAAMRENGGTLSVHVNKSGANAIVEVADTGHGIKDQHLEKVFDPFFSESSWGKGTGLGLSISYSIVKLHMGDIRVCSDLAKGTMFTIEIPLA</sequence>
<keyword evidence="3" id="KW-0597">Phosphoprotein</keyword>
<evidence type="ECO:0000256" key="3">
    <source>
        <dbReference type="ARBA" id="ARBA00022553"/>
    </source>
</evidence>
<dbReference type="InterPro" id="IPR036097">
    <property type="entry name" value="HisK_dim/P_sf"/>
</dbReference>
<dbReference type="CDD" id="cd00130">
    <property type="entry name" value="PAS"/>
    <property type="match status" value="1"/>
</dbReference>
<dbReference type="InterPro" id="IPR001610">
    <property type="entry name" value="PAC"/>
</dbReference>
<keyword evidence="9" id="KW-1185">Reference proteome</keyword>
<dbReference type="InterPro" id="IPR003661">
    <property type="entry name" value="HisK_dim/P_dom"/>
</dbReference>
<dbReference type="EMBL" id="CP003360">
    <property type="protein sequence ID" value="AFM27547.1"/>
    <property type="molecule type" value="Genomic_DNA"/>
</dbReference>
<dbReference type="Proteomes" id="UP000006055">
    <property type="component" value="Chromosome"/>
</dbReference>
<dbReference type="PANTHER" id="PTHR43065">
    <property type="entry name" value="SENSOR HISTIDINE KINASE"/>
    <property type="match status" value="1"/>
</dbReference>
<proteinExistence type="predicted"/>
<dbReference type="OrthoDB" id="9805591at2"/>
<feature type="coiled-coil region" evidence="4">
    <location>
        <begin position="28"/>
        <end position="79"/>
    </location>
</feature>
<dbReference type="PANTHER" id="PTHR43065:SF42">
    <property type="entry name" value="TWO-COMPONENT SENSOR PPRA"/>
    <property type="match status" value="1"/>
</dbReference>
<dbReference type="PROSITE" id="PS50112">
    <property type="entry name" value="PAS"/>
    <property type="match status" value="1"/>
</dbReference>
<feature type="domain" description="PAC" evidence="7">
    <location>
        <begin position="139"/>
        <end position="191"/>
    </location>
</feature>
<dbReference type="SUPFAM" id="SSF55785">
    <property type="entry name" value="PYP-like sensor domain (PAS domain)"/>
    <property type="match status" value="1"/>
</dbReference>
<dbReference type="EC" id="2.7.13.3" evidence="2"/>
<dbReference type="PRINTS" id="PR00344">
    <property type="entry name" value="BCTRLSENSOR"/>
</dbReference>
<name>I4CDA6_DESTA</name>
<dbReference type="Gene3D" id="1.10.287.130">
    <property type="match status" value="1"/>
</dbReference>
<dbReference type="InterPro" id="IPR000700">
    <property type="entry name" value="PAS-assoc_C"/>
</dbReference>
<accession>I4CDA6</accession>
<evidence type="ECO:0000313" key="8">
    <source>
        <dbReference type="EMBL" id="AFM27547.1"/>
    </source>
</evidence>
<evidence type="ECO:0000313" key="9">
    <source>
        <dbReference type="Proteomes" id="UP000006055"/>
    </source>
</evidence>
<dbReference type="KEGG" id="dti:Desti_4933"/>
<reference evidence="9" key="1">
    <citation type="submission" date="2012-06" db="EMBL/GenBank/DDBJ databases">
        <title>Complete sequence of chromosome of Desulfomonile tiedjei DSM 6799.</title>
        <authorList>
            <person name="Lucas S."/>
            <person name="Copeland A."/>
            <person name="Lapidus A."/>
            <person name="Glavina del Rio T."/>
            <person name="Dalin E."/>
            <person name="Tice H."/>
            <person name="Bruce D."/>
            <person name="Goodwin L."/>
            <person name="Pitluck S."/>
            <person name="Peters L."/>
            <person name="Ovchinnikova G."/>
            <person name="Zeytun A."/>
            <person name="Lu M."/>
            <person name="Kyrpides N."/>
            <person name="Mavromatis K."/>
            <person name="Ivanova N."/>
            <person name="Brettin T."/>
            <person name="Detter J.C."/>
            <person name="Han C."/>
            <person name="Larimer F."/>
            <person name="Land M."/>
            <person name="Hauser L."/>
            <person name="Markowitz V."/>
            <person name="Cheng J.-F."/>
            <person name="Hugenholtz P."/>
            <person name="Woyke T."/>
            <person name="Wu D."/>
            <person name="Spring S."/>
            <person name="Schroeder M."/>
            <person name="Brambilla E."/>
            <person name="Klenk H.-P."/>
            <person name="Eisen J.A."/>
        </authorList>
    </citation>
    <scope>NUCLEOTIDE SEQUENCE [LARGE SCALE GENOMIC DNA]</scope>
    <source>
        <strain evidence="9">ATCC 49306 / DSM 6799 / DCB-1</strain>
    </source>
</reference>
<dbReference type="PROSITE" id="PS50109">
    <property type="entry name" value="HIS_KIN"/>
    <property type="match status" value="1"/>
</dbReference>
<dbReference type="SUPFAM" id="SSF55874">
    <property type="entry name" value="ATPase domain of HSP90 chaperone/DNA topoisomerase II/histidine kinase"/>
    <property type="match status" value="1"/>
</dbReference>
<dbReference type="GO" id="GO:0000155">
    <property type="term" value="F:phosphorelay sensor kinase activity"/>
    <property type="evidence" value="ECO:0007669"/>
    <property type="project" value="InterPro"/>
</dbReference>
<dbReference type="Gene3D" id="3.30.450.20">
    <property type="entry name" value="PAS domain"/>
    <property type="match status" value="1"/>
</dbReference>
<dbReference type="SMART" id="SM00086">
    <property type="entry name" value="PAC"/>
    <property type="match status" value="1"/>
</dbReference>
<dbReference type="SMART" id="SM00091">
    <property type="entry name" value="PAS"/>
    <property type="match status" value="1"/>
</dbReference>
<dbReference type="InterPro" id="IPR003594">
    <property type="entry name" value="HATPase_dom"/>
</dbReference>
<evidence type="ECO:0000256" key="4">
    <source>
        <dbReference type="SAM" id="Coils"/>
    </source>
</evidence>
<dbReference type="InterPro" id="IPR036890">
    <property type="entry name" value="HATPase_C_sf"/>
</dbReference>
<feature type="domain" description="Histidine kinase" evidence="5">
    <location>
        <begin position="204"/>
        <end position="414"/>
    </location>
</feature>
<evidence type="ECO:0000256" key="2">
    <source>
        <dbReference type="ARBA" id="ARBA00012438"/>
    </source>
</evidence>
<dbReference type="Gene3D" id="3.30.565.10">
    <property type="entry name" value="Histidine kinase-like ATPase, C-terminal domain"/>
    <property type="match status" value="1"/>
</dbReference>
<dbReference type="CDD" id="cd00082">
    <property type="entry name" value="HisKA"/>
    <property type="match status" value="1"/>
</dbReference>
<dbReference type="InterPro" id="IPR000014">
    <property type="entry name" value="PAS"/>
</dbReference>
<dbReference type="HOGENOM" id="CLU_000445_114_39_7"/>